<dbReference type="OrthoDB" id="3925403at2759"/>
<dbReference type="GO" id="GO:0003676">
    <property type="term" value="F:nucleic acid binding"/>
    <property type="evidence" value="ECO:0007669"/>
    <property type="project" value="InterPro"/>
</dbReference>
<dbReference type="GO" id="GO:0005694">
    <property type="term" value="C:chromosome"/>
    <property type="evidence" value="ECO:0007669"/>
    <property type="project" value="TreeGrafter"/>
</dbReference>
<dbReference type="InterPro" id="IPR027417">
    <property type="entry name" value="P-loop_NTPase"/>
</dbReference>
<dbReference type="AlphaFoldDB" id="A0A6A5TXG5"/>
<dbReference type="GO" id="GO:0009378">
    <property type="term" value="F:four-way junction helicase activity"/>
    <property type="evidence" value="ECO:0007669"/>
    <property type="project" value="TreeGrafter"/>
</dbReference>
<name>A0A6A5TXG5_9PLEO</name>
<dbReference type="GO" id="GO:0000724">
    <property type="term" value="P:double-strand break repair via homologous recombination"/>
    <property type="evidence" value="ECO:0007669"/>
    <property type="project" value="TreeGrafter"/>
</dbReference>
<evidence type="ECO:0000313" key="4">
    <source>
        <dbReference type="Proteomes" id="UP000800035"/>
    </source>
</evidence>
<sequence length="149" mass="15904">MQQVLGQKEVSFRSVEQEQALHAVLDGQTPLVVVLPTGGGKSLLFSVPACLEGAGMTVVVVPYRALIEDLVGRMQKCGIDCMEWKHGESNPAAVVVVSADVAGDTTSNGNFLGYCATYVRASTVRPNTRYFVSWCKPGKSQETAVAIGR</sequence>
<dbReference type="Gene3D" id="3.40.50.300">
    <property type="entry name" value="P-loop containing nucleotide triphosphate hydrolases"/>
    <property type="match status" value="1"/>
</dbReference>
<protein>
    <recommendedName>
        <fullName evidence="2">DEAD/DEAH-box helicase domain-containing protein</fullName>
    </recommendedName>
</protein>
<dbReference type="SUPFAM" id="SSF52540">
    <property type="entry name" value="P-loop containing nucleoside triphosphate hydrolases"/>
    <property type="match status" value="1"/>
</dbReference>
<keyword evidence="4" id="KW-1185">Reference proteome</keyword>
<dbReference type="EMBL" id="ML976992">
    <property type="protein sequence ID" value="KAF1956342.1"/>
    <property type="molecule type" value="Genomic_DNA"/>
</dbReference>
<dbReference type="Proteomes" id="UP000800035">
    <property type="component" value="Unassembled WGS sequence"/>
</dbReference>
<evidence type="ECO:0000313" key="3">
    <source>
        <dbReference type="EMBL" id="KAF1956342.1"/>
    </source>
</evidence>
<dbReference type="PANTHER" id="PTHR13710">
    <property type="entry name" value="DNA HELICASE RECQ FAMILY MEMBER"/>
    <property type="match status" value="1"/>
</dbReference>
<dbReference type="InterPro" id="IPR011545">
    <property type="entry name" value="DEAD/DEAH_box_helicase_dom"/>
</dbReference>
<reference evidence="3" key="1">
    <citation type="journal article" date="2020" name="Stud. Mycol.">
        <title>101 Dothideomycetes genomes: a test case for predicting lifestyles and emergence of pathogens.</title>
        <authorList>
            <person name="Haridas S."/>
            <person name="Albert R."/>
            <person name="Binder M."/>
            <person name="Bloem J."/>
            <person name="Labutti K."/>
            <person name="Salamov A."/>
            <person name="Andreopoulos B."/>
            <person name="Baker S."/>
            <person name="Barry K."/>
            <person name="Bills G."/>
            <person name="Bluhm B."/>
            <person name="Cannon C."/>
            <person name="Castanera R."/>
            <person name="Culley D."/>
            <person name="Daum C."/>
            <person name="Ezra D."/>
            <person name="Gonzalez J."/>
            <person name="Henrissat B."/>
            <person name="Kuo A."/>
            <person name="Liang C."/>
            <person name="Lipzen A."/>
            <person name="Lutzoni F."/>
            <person name="Magnuson J."/>
            <person name="Mondo S."/>
            <person name="Nolan M."/>
            <person name="Ohm R."/>
            <person name="Pangilinan J."/>
            <person name="Park H.-J."/>
            <person name="Ramirez L."/>
            <person name="Alfaro M."/>
            <person name="Sun H."/>
            <person name="Tritt A."/>
            <person name="Yoshinaga Y."/>
            <person name="Zwiers L.-H."/>
            <person name="Turgeon B."/>
            <person name="Goodwin S."/>
            <person name="Spatafora J."/>
            <person name="Crous P."/>
            <person name="Grigoriev I."/>
        </authorList>
    </citation>
    <scope>NUCLEOTIDE SEQUENCE</scope>
    <source>
        <strain evidence="3">CBS 675.92</strain>
    </source>
</reference>
<dbReference type="GO" id="GO:0005737">
    <property type="term" value="C:cytoplasm"/>
    <property type="evidence" value="ECO:0007669"/>
    <property type="project" value="TreeGrafter"/>
</dbReference>
<dbReference type="GO" id="GO:0005634">
    <property type="term" value="C:nucleus"/>
    <property type="evidence" value="ECO:0007669"/>
    <property type="project" value="TreeGrafter"/>
</dbReference>
<organism evidence="3 4">
    <name type="scientific">Byssothecium circinans</name>
    <dbReference type="NCBI Taxonomy" id="147558"/>
    <lineage>
        <taxon>Eukaryota</taxon>
        <taxon>Fungi</taxon>
        <taxon>Dikarya</taxon>
        <taxon>Ascomycota</taxon>
        <taxon>Pezizomycotina</taxon>
        <taxon>Dothideomycetes</taxon>
        <taxon>Pleosporomycetidae</taxon>
        <taxon>Pleosporales</taxon>
        <taxon>Massarineae</taxon>
        <taxon>Massarinaceae</taxon>
        <taxon>Byssothecium</taxon>
    </lineage>
</organism>
<evidence type="ECO:0000256" key="1">
    <source>
        <dbReference type="ARBA" id="ARBA00005446"/>
    </source>
</evidence>
<proteinExistence type="inferred from homology"/>
<accession>A0A6A5TXG5</accession>
<dbReference type="GO" id="GO:0005524">
    <property type="term" value="F:ATP binding"/>
    <property type="evidence" value="ECO:0007669"/>
    <property type="project" value="InterPro"/>
</dbReference>
<dbReference type="Pfam" id="PF00270">
    <property type="entry name" value="DEAD"/>
    <property type="match status" value="1"/>
</dbReference>
<gene>
    <name evidence="3" type="ORF">CC80DRAFT_362384</name>
</gene>
<feature type="domain" description="DEAD/DEAH-box helicase" evidence="2">
    <location>
        <begin position="17"/>
        <end position="80"/>
    </location>
</feature>
<evidence type="ECO:0000259" key="2">
    <source>
        <dbReference type="Pfam" id="PF00270"/>
    </source>
</evidence>
<dbReference type="GO" id="GO:0043138">
    <property type="term" value="F:3'-5' DNA helicase activity"/>
    <property type="evidence" value="ECO:0007669"/>
    <property type="project" value="TreeGrafter"/>
</dbReference>
<dbReference type="PANTHER" id="PTHR13710:SF120">
    <property type="entry name" value="BIFUNCTIONAL 3'-5' EXONUCLEASE_ATP-DEPENDENT HELICASE WRN"/>
    <property type="match status" value="1"/>
</dbReference>
<feature type="non-terminal residue" evidence="3">
    <location>
        <position position="149"/>
    </location>
</feature>
<comment type="similarity">
    <text evidence="1">Belongs to the helicase family. RecQ subfamily.</text>
</comment>